<proteinExistence type="predicted"/>
<evidence type="ECO:0000313" key="2">
    <source>
        <dbReference type="EMBL" id="KAL3510575.1"/>
    </source>
</evidence>
<dbReference type="Proteomes" id="UP001630127">
    <property type="component" value="Unassembled WGS sequence"/>
</dbReference>
<feature type="signal peptide" evidence="1">
    <location>
        <begin position="1"/>
        <end position="21"/>
    </location>
</feature>
<evidence type="ECO:0000313" key="3">
    <source>
        <dbReference type="Proteomes" id="UP001630127"/>
    </source>
</evidence>
<feature type="chain" id="PRO_5044839639" evidence="1">
    <location>
        <begin position="22"/>
        <end position="110"/>
    </location>
</feature>
<accession>A0ABD2YT78</accession>
<sequence>MHKIRSIELSPLVFFLPLSHSLSLSQILNSPTHTTNTKLTHSSKGQKFLNLFHNTTKFQSEISPKFQLSDGHFHLESAHKKKEKIRLEAMQWEFQILKLKDKEEEQEDDN</sequence>
<protein>
    <submittedName>
        <fullName evidence="2">Uncharacterized protein</fullName>
    </submittedName>
</protein>
<keyword evidence="1" id="KW-0732">Signal</keyword>
<keyword evidence="3" id="KW-1185">Reference proteome</keyword>
<reference evidence="2 3" key="1">
    <citation type="submission" date="2024-11" db="EMBL/GenBank/DDBJ databases">
        <title>A near-complete genome assembly of Cinchona calisaya.</title>
        <authorList>
            <person name="Lian D.C."/>
            <person name="Zhao X.W."/>
            <person name="Wei L."/>
        </authorList>
    </citation>
    <scope>NUCLEOTIDE SEQUENCE [LARGE SCALE GENOMIC DNA]</scope>
    <source>
        <tissue evidence="2">Nenye</tissue>
    </source>
</reference>
<dbReference type="EMBL" id="JBJUIK010000012">
    <property type="protein sequence ID" value="KAL3510575.1"/>
    <property type="molecule type" value="Genomic_DNA"/>
</dbReference>
<dbReference type="AlphaFoldDB" id="A0ABD2YT78"/>
<gene>
    <name evidence="2" type="ORF">ACH5RR_029976</name>
</gene>
<name>A0ABD2YT78_9GENT</name>
<comment type="caution">
    <text evidence="2">The sequence shown here is derived from an EMBL/GenBank/DDBJ whole genome shotgun (WGS) entry which is preliminary data.</text>
</comment>
<organism evidence="2 3">
    <name type="scientific">Cinchona calisaya</name>
    <dbReference type="NCBI Taxonomy" id="153742"/>
    <lineage>
        <taxon>Eukaryota</taxon>
        <taxon>Viridiplantae</taxon>
        <taxon>Streptophyta</taxon>
        <taxon>Embryophyta</taxon>
        <taxon>Tracheophyta</taxon>
        <taxon>Spermatophyta</taxon>
        <taxon>Magnoliopsida</taxon>
        <taxon>eudicotyledons</taxon>
        <taxon>Gunneridae</taxon>
        <taxon>Pentapetalae</taxon>
        <taxon>asterids</taxon>
        <taxon>lamiids</taxon>
        <taxon>Gentianales</taxon>
        <taxon>Rubiaceae</taxon>
        <taxon>Cinchonoideae</taxon>
        <taxon>Cinchoneae</taxon>
        <taxon>Cinchona</taxon>
    </lineage>
</organism>
<evidence type="ECO:0000256" key="1">
    <source>
        <dbReference type="SAM" id="SignalP"/>
    </source>
</evidence>